<reference evidence="1" key="1">
    <citation type="submission" date="2017-10" db="EMBL/GenBank/DDBJ databases">
        <title>Genome sequence of cellulolytic Lachnospiraceae bacterium XHS1971 isolated from hotspring sediment.</title>
        <authorList>
            <person name="Vasudevan G."/>
            <person name="Joshi A.J."/>
            <person name="Hivarkar S."/>
            <person name="Lanjekar V.B."/>
            <person name="Dhakephalkar P.K."/>
            <person name="Dagar S."/>
        </authorList>
    </citation>
    <scope>NUCLEOTIDE SEQUENCE</scope>
    <source>
        <strain evidence="1">XHS1971</strain>
    </source>
</reference>
<accession>A0AC61DEV9</accession>
<dbReference type="Proteomes" id="UP000224460">
    <property type="component" value="Unassembled WGS sequence"/>
</dbReference>
<dbReference type="EMBL" id="PEDL01000005">
    <property type="protein sequence ID" value="PHV71137.1"/>
    <property type="molecule type" value="Genomic_DNA"/>
</dbReference>
<gene>
    <name evidence="1" type="primary">aroB</name>
    <name evidence="1" type="ORF">CS063_07350</name>
</gene>
<evidence type="ECO:0000313" key="1">
    <source>
        <dbReference type="EMBL" id="PHV71137.1"/>
    </source>
</evidence>
<organism evidence="1 2">
    <name type="scientific">Sporanaerobium hydrogeniformans</name>
    <dbReference type="NCBI Taxonomy" id="3072179"/>
    <lineage>
        <taxon>Bacteria</taxon>
        <taxon>Bacillati</taxon>
        <taxon>Bacillota</taxon>
        <taxon>Clostridia</taxon>
        <taxon>Lachnospirales</taxon>
        <taxon>Lachnospiraceae</taxon>
        <taxon>Sporanaerobium</taxon>
    </lineage>
</organism>
<comment type="caution">
    <text evidence="1">The sequence shown here is derived from an EMBL/GenBank/DDBJ whole genome shotgun (WGS) entry which is preliminary data.</text>
</comment>
<name>A0AC61DEV9_9FIRM</name>
<protein>
    <submittedName>
        <fullName evidence="1">3-dehydroquinate synthase</fullName>
    </submittedName>
</protein>
<sequence>MKQLKETLNRPYKICIAQDFNGLCSYISQVVKPSKICIITDSHVAPFYLEVVARELMPLAPVISTIFEAGEAYKNSQTVAKLYESLIEHGLDRSSLIIALGGGVVGDMAGFVAATYMRGIGFVQVPTTVLAQNDSSIGGKVGIDFMSYKNMVGAFYNPLLVYSNVGTLHSLPKREIIGGLAEAIKHGLIANEALFYLIKDKREALLKGELAILEEMTEISCKVKCEVVEADQKEQGLRRILNFGHTLGHAIETLSHFNYSHGESVAYGMAMAAFISFKRGYLQKEALKEIISVCQSFGLLEPIQSFEAQAVWENMSHDKKKQHGQIAFILLRRIGETVIVKDVSFEEVEAALQFIEETCQ</sequence>
<evidence type="ECO:0000313" key="2">
    <source>
        <dbReference type="Proteomes" id="UP000224460"/>
    </source>
</evidence>
<proteinExistence type="predicted"/>
<keyword evidence="2" id="KW-1185">Reference proteome</keyword>